<dbReference type="OrthoDB" id="488725at2"/>
<dbReference type="Proteomes" id="UP000062645">
    <property type="component" value="Chromosome"/>
</dbReference>
<sequence length="65" mass="7176">MKNNKLDNLKHFEPMGNEALAKTPLCVKVSPKVDLAIKALPDKSAWLRRVITEAAVKEGICSEQS</sequence>
<evidence type="ECO:0000313" key="2">
    <source>
        <dbReference type="Proteomes" id="UP000062645"/>
    </source>
</evidence>
<dbReference type="AlphaFoldDB" id="A0A0M4SLL9"/>
<proteinExistence type="predicted"/>
<dbReference type="PATRIC" id="fig|224013.5.peg.3597"/>
<gene>
    <name evidence="1" type="ORF">ACX27_14910</name>
</gene>
<organism evidence="1 2">
    <name type="scientific">Nostoc piscinale CENA21</name>
    <dbReference type="NCBI Taxonomy" id="224013"/>
    <lineage>
        <taxon>Bacteria</taxon>
        <taxon>Bacillati</taxon>
        <taxon>Cyanobacteriota</taxon>
        <taxon>Cyanophyceae</taxon>
        <taxon>Nostocales</taxon>
        <taxon>Nostocaceae</taxon>
        <taxon>Nostoc</taxon>
    </lineage>
</organism>
<reference evidence="2" key="1">
    <citation type="submission" date="2015-07" db="EMBL/GenBank/DDBJ databases">
        <title>Genome Of Nitrogen-Fixing Cyanobacterium Nostoc piscinale CENA21 From Solimoes/Amazon River Floodplain Sediments And Comparative Genomics To Uncover Biosynthetic Natural Products Potential.</title>
        <authorList>
            <person name="Leao T.F."/>
            <person name="Leao P.N."/>
            <person name="Guimaraes P.I."/>
            <person name="de Melo A.G.C."/>
            <person name="Ramos R.T.J."/>
            <person name="Silva A."/>
            <person name="Fiore M.F."/>
            <person name="Schneider M.P.C."/>
        </authorList>
    </citation>
    <scope>NUCLEOTIDE SEQUENCE [LARGE SCALE GENOMIC DNA]</scope>
    <source>
        <strain evidence="2">CENA21</strain>
    </source>
</reference>
<dbReference type="RefSeq" id="WP_062293875.1">
    <property type="nucleotide sequence ID" value="NZ_CP012036.1"/>
</dbReference>
<keyword evidence="2" id="KW-1185">Reference proteome</keyword>
<reference evidence="1 2" key="2">
    <citation type="journal article" date="2016" name="Genome Announc.">
        <title>Draft Genome Sequence of the N2-Fixing Cyanobacterium Nostoc piscinale CENA21, Isolated from the Brazilian Amazon Floodplain.</title>
        <authorList>
            <person name="Leao T."/>
            <person name="Guimaraes P.I."/>
            <person name="de Melo A.G."/>
            <person name="Ramos R.T."/>
            <person name="Leao P.N."/>
            <person name="Silva A."/>
            <person name="Fiore M.F."/>
            <person name="Schneider M.P."/>
        </authorList>
    </citation>
    <scope>NUCLEOTIDE SEQUENCE [LARGE SCALE GENOMIC DNA]</scope>
    <source>
        <strain evidence="1 2">CENA21</strain>
    </source>
</reference>
<name>A0A0M4SLL9_9NOSO</name>
<protein>
    <submittedName>
        <fullName evidence="1">Uncharacterized protein</fullName>
    </submittedName>
</protein>
<evidence type="ECO:0000313" key="1">
    <source>
        <dbReference type="EMBL" id="ALF53848.1"/>
    </source>
</evidence>
<accession>A0A0M4SLL9</accession>
<dbReference type="KEGG" id="npz:ACX27_14910"/>
<dbReference type="EMBL" id="CP012036">
    <property type="protein sequence ID" value="ALF53848.1"/>
    <property type="molecule type" value="Genomic_DNA"/>
</dbReference>